<dbReference type="EMBL" id="CAXAMN010011113">
    <property type="protein sequence ID" value="CAK9034312.1"/>
    <property type="molecule type" value="Genomic_DNA"/>
</dbReference>
<feature type="region of interest" description="Disordered" evidence="1">
    <location>
        <begin position="253"/>
        <end position="272"/>
    </location>
</feature>
<comment type="caution">
    <text evidence="2">The sequence shown here is derived from an EMBL/GenBank/DDBJ whole genome shotgun (WGS) entry which is preliminary data.</text>
</comment>
<keyword evidence="3" id="KW-1185">Reference proteome</keyword>
<reference evidence="2 3" key="1">
    <citation type="submission" date="2024-02" db="EMBL/GenBank/DDBJ databases">
        <authorList>
            <person name="Chen Y."/>
            <person name="Shah S."/>
            <person name="Dougan E. K."/>
            <person name="Thang M."/>
            <person name="Chan C."/>
        </authorList>
    </citation>
    <scope>NUCLEOTIDE SEQUENCE [LARGE SCALE GENOMIC DNA]</scope>
</reference>
<evidence type="ECO:0000313" key="2">
    <source>
        <dbReference type="EMBL" id="CAK9034312.1"/>
    </source>
</evidence>
<name>A0ABP0L7X2_9DINO</name>
<proteinExistence type="predicted"/>
<accession>A0ABP0L7X2</accession>
<feature type="compositionally biased region" description="Basic and acidic residues" evidence="1">
    <location>
        <begin position="216"/>
        <end position="227"/>
    </location>
</feature>
<evidence type="ECO:0000313" key="3">
    <source>
        <dbReference type="Proteomes" id="UP001642484"/>
    </source>
</evidence>
<gene>
    <name evidence="2" type="ORF">CCMP2556_LOCUS19439</name>
</gene>
<feature type="region of interest" description="Disordered" evidence="1">
    <location>
        <begin position="116"/>
        <end position="157"/>
    </location>
</feature>
<evidence type="ECO:0000256" key="1">
    <source>
        <dbReference type="SAM" id="MobiDB-lite"/>
    </source>
</evidence>
<organism evidence="2 3">
    <name type="scientific">Durusdinium trenchii</name>
    <dbReference type="NCBI Taxonomy" id="1381693"/>
    <lineage>
        <taxon>Eukaryota</taxon>
        <taxon>Sar</taxon>
        <taxon>Alveolata</taxon>
        <taxon>Dinophyceae</taxon>
        <taxon>Suessiales</taxon>
        <taxon>Symbiodiniaceae</taxon>
        <taxon>Durusdinium</taxon>
    </lineage>
</organism>
<protein>
    <recommendedName>
        <fullName evidence="4">Ubiquitin-like domain-containing protein</fullName>
    </recommendedName>
</protein>
<dbReference type="Proteomes" id="UP001642484">
    <property type="component" value="Unassembled WGS sequence"/>
</dbReference>
<sequence length="353" mass="39925">MTVAPRSYYFLEKVEKILKAELKSNYCSLYLSSADLGAYKKGFGKCPPDERDDEVQKIQTVELIVVCKNSRDALGDKGSRIRFMQHKINVAFGFDESFLQLFVERREREFVPSLRKGKWKGKGGDFSDVSEDEAEVPAPKPKAKPKPKPTSHVEPDFSTEEWKECAIRGARLWRTLPSSRSNDAIDTVLQPLRDRAMYAMRLWREYNLRKAPRPMRSRESETKRDPPWEETWGVPDQSWDGGVGVSDWGDDNFGDSWAAPDPAQSGPAARPTTSKDFVVKDFADDSDVHLNLDAGTATCAEALQCLQEVRTFGKNVSPKLVLLPSGKELHSGYRLSEIPQGETLKFMAITERR</sequence>
<evidence type="ECO:0008006" key="4">
    <source>
        <dbReference type="Google" id="ProtNLM"/>
    </source>
</evidence>
<feature type="region of interest" description="Disordered" evidence="1">
    <location>
        <begin position="213"/>
        <end position="241"/>
    </location>
</feature>